<dbReference type="PANTHER" id="PTHR11461">
    <property type="entry name" value="SERINE PROTEASE INHIBITOR, SERPIN"/>
    <property type="match status" value="1"/>
</dbReference>
<dbReference type="Pfam" id="PF00079">
    <property type="entry name" value="Serpin"/>
    <property type="match status" value="1"/>
</dbReference>
<dbReference type="PANTHER" id="PTHR11461:SF211">
    <property type="entry name" value="GH10112P-RELATED"/>
    <property type="match status" value="1"/>
</dbReference>
<evidence type="ECO:0000313" key="5">
    <source>
        <dbReference type="WBParaSite" id="Gr19_v10_g11731.t1"/>
    </source>
</evidence>
<protein>
    <submittedName>
        <fullName evidence="5">Serpin domain-containing protein</fullName>
    </submittedName>
</protein>
<keyword evidence="4" id="KW-1185">Reference proteome</keyword>
<dbReference type="SMART" id="SM00093">
    <property type="entry name" value="SERPIN"/>
    <property type="match status" value="1"/>
</dbReference>
<proteinExistence type="inferred from homology"/>
<dbReference type="InterPro" id="IPR000215">
    <property type="entry name" value="Serpin_fam"/>
</dbReference>
<evidence type="ECO:0000313" key="4">
    <source>
        <dbReference type="Proteomes" id="UP000887572"/>
    </source>
</evidence>
<dbReference type="InterPro" id="IPR023796">
    <property type="entry name" value="Serpin_dom"/>
</dbReference>
<organism evidence="4 5">
    <name type="scientific">Globodera rostochiensis</name>
    <name type="common">Golden nematode worm</name>
    <name type="synonym">Heterodera rostochiensis</name>
    <dbReference type="NCBI Taxonomy" id="31243"/>
    <lineage>
        <taxon>Eukaryota</taxon>
        <taxon>Metazoa</taxon>
        <taxon>Ecdysozoa</taxon>
        <taxon>Nematoda</taxon>
        <taxon>Chromadorea</taxon>
        <taxon>Rhabditida</taxon>
        <taxon>Tylenchina</taxon>
        <taxon>Tylenchomorpha</taxon>
        <taxon>Tylenchoidea</taxon>
        <taxon>Heteroderidae</taxon>
        <taxon>Heteroderinae</taxon>
        <taxon>Globodera</taxon>
    </lineage>
</organism>
<feature type="domain" description="Serpin" evidence="3">
    <location>
        <begin position="128"/>
        <end position="429"/>
    </location>
</feature>
<reference evidence="5" key="1">
    <citation type="submission" date="2022-11" db="UniProtKB">
        <authorList>
            <consortium name="WormBaseParasite"/>
        </authorList>
    </citation>
    <scope>IDENTIFICATION</scope>
</reference>
<dbReference type="GO" id="GO:0005615">
    <property type="term" value="C:extracellular space"/>
    <property type="evidence" value="ECO:0007669"/>
    <property type="project" value="InterPro"/>
</dbReference>
<dbReference type="InterPro" id="IPR042178">
    <property type="entry name" value="Serpin_sf_1"/>
</dbReference>
<dbReference type="Gene3D" id="3.30.497.10">
    <property type="entry name" value="Antithrombin, subunit I, domain 2"/>
    <property type="match status" value="2"/>
</dbReference>
<dbReference type="InterPro" id="IPR036186">
    <property type="entry name" value="Serpin_sf"/>
</dbReference>
<sequence>MGGSNEQENHLPHNASRENGGILRAYSIFLCMEQQQHKNSHNPSTANSSRQPWLLSAATATAGGDIVDMDSALTVLNIQIKIMDSSSSDAANSLILEEQTDFVVKLLREVSNDGRSRVVSPFSVYFFLLKFRELIQSSQISPFSVAVALSMAYAGAKEETSQEIGQLLAKSAPESAVHEYFDELIKAVKKRSRSYTLDVANKMYVKDGLAVTEEFETIINRHYNGQFEALDFEESVESAKKINKVVEKTTHDKIHDLINPNMLNDMTRLVLINAVYFRGQWRDNFSKSHTSKRTFYIDENNKKELDTMWRTDTYIYASTNELQLLGMPYKGDEMFMFVLLPKERFGLAKMLTKLDGKSLLELVKNRTKHRVHVELPKFKLESTNSANFEGIATEKPLKIDKMVQKAFIEVDESGIDRPAVVSLKCFTHPKCISLIASIV</sequence>
<name>A0A914GW56_GLORO</name>
<dbReference type="InterPro" id="IPR042185">
    <property type="entry name" value="Serpin_sf_2"/>
</dbReference>
<dbReference type="AlphaFoldDB" id="A0A914GW56"/>
<dbReference type="SUPFAM" id="SSF56574">
    <property type="entry name" value="Serpins"/>
    <property type="match status" value="1"/>
</dbReference>
<dbReference type="WBParaSite" id="Gr19_v10_g11731.t1">
    <property type="protein sequence ID" value="Gr19_v10_g11731.t1"/>
    <property type="gene ID" value="Gr19_v10_g11731"/>
</dbReference>
<comment type="similarity">
    <text evidence="1 2">Belongs to the serpin family.</text>
</comment>
<dbReference type="Proteomes" id="UP000887572">
    <property type="component" value="Unplaced"/>
</dbReference>
<evidence type="ECO:0000256" key="1">
    <source>
        <dbReference type="ARBA" id="ARBA00009500"/>
    </source>
</evidence>
<evidence type="ECO:0000256" key="2">
    <source>
        <dbReference type="RuleBase" id="RU000411"/>
    </source>
</evidence>
<accession>A0A914GW56</accession>
<evidence type="ECO:0000259" key="3">
    <source>
        <dbReference type="SMART" id="SM00093"/>
    </source>
</evidence>
<dbReference type="GO" id="GO:0004867">
    <property type="term" value="F:serine-type endopeptidase inhibitor activity"/>
    <property type="evidence" value="ECO:0007669"/>
    <property type="project" value="InterPro"/>
</dbReference>
<dbReference type="Gene3D" id="2.30.39.10">
    <property type="entry name" value="Alpha-1-antitrypsin, domain 1"/>
    <property type="match status" value="2"/>
</dbReference>